<keyword evidence="2" id="KW-1185">Reference proteome</keyword>
<protein>
    <submittedName>
        <fullName evidence="1">Uncharacterized protein</fullName>
    </submittedName>
</protein>
<gene>
    <name evidence="1" type="ORF">CCACVL1_23997</name>
</gene>
<evidence type="ECO:0000313" key="1">
    <source>
        <dbReference type="EMBL" id="OMO60617.1"/>
    </source>
</evidence>
<proteinExistence type="predicted"/>
<reference evidence="1 2" key="1">
    <citation type="submission" date="2013-09" db="EMBL/GenBank/DDBJ databases">
        <title>Corchorus capsularis genome sequencing.</title>
        <authorList>
            <person name="Alam M."/>
            <person name="Haque M.S."/>
            <person name="Islam M.S."/>
            <person name="Emdad E.M."/>
            <person name="Islam M.M."/>
            <person name="Ahmed B."/>
            <person name="Halim A."/>
            <person name="Hossen Q.M.M."/>
            <person name="Hossain M.Z."/>
            <person name="Ahmed R."/>
            <person name="Khan M.M."/>
            <person name="Islam R."/>
            <person name="Rashid M.M."/>
            <person name="Khan S.A."/>
            <person name="Rahman M.S."/>
            <person name="Alam M."/>
        </authorList>
    </citation>
    <scope>NUCLEOTIDE SEQUENCE [LARGE SCALE GENOMIC DNA]</scope>
    <source>
        <strain evidence="2">cv. CVL-1</strain>
        <tissue evidence="1">Whole seedling</tissue>
    </source>
</reference>
<name>A0A1R3GRE7_COCAP</name>
<feature type="non-terminal residue" evidence="1">
    <location>
        <position position="1"/>
    </location>
</feature>
<comment type="caution">
    <text evidence="1">The sequence shown here is derived from an EMBL/GenBank/DDBJ whole genome shotgun (WGS) entry which is preliminary data.</text>
</comment>
<dbReference type="EMBL" id="AWWV01013681">
    <property type="protein sequence ID" value="OMO60617.1"/>
    <property type="molecule type" value="Genomic_DNA"/>
</dbReference>
<dbReference type="Proteomes" id="UP000188268">
    <property type="component" value="Unassembled WGS sequence"/>
</dbReference>
<dbReference type="AlphaFoldDB" id="A0A1R3GRE7"/>
<sequence>SSVEGVRGGSGILFIGAKLAFKSKTGVLNKETCMEANCQLAEGGLAG</sequence>
<accession>A0A1R3GRE7</accession>
<organism evidence="1 2">
    <name type="scientific">Corchorus capsularis</name>
    <name type="common">Jute</name>
    <dbReference type="NCBI Taxonomy" id="210143"/>
    <lineage>
        <taxon>Eukaryota</taxon>
        <taxon>Viridiplantae</taxon>
        <taxon>Streptophyta</taxon>
        <taxon>Embryophyta</taxon>
        <taxon>Tracheophyta</taxon>
        <taxon>Spermatophyta</taxon>
        <taxon>Magnoliopsida</taxon>
        <taxon>eudicotyledons</taxon>
        <taxon>Gunneridae</taxon>
        <taxon>Pentapetalae</taxon>
        <taxon>rosids</taxon>
        <taxon>malvids</taxon>
        <taxon>Malvales</taxon>
        <taxon>Malvaceae</taxon>
        <taxon>Grewioideae</taxon>
        <taxon>Apeibeae</taxon>
        <taxon>Corchorus</taxon>
    </lineage>
</organism>
<dbReference type="Gramene" id="OMO60617">
    <property type="protein sequence ID" value="OMO60617"/>
    <property type="gene ID" value="CCACVL1_23997"/>
</dbReference>
<evidence type="ECO:0000313" key="2">
    <source>
        <dbReference type="Proteomes" id="UP000188268"/>
    </source>
</evidence>